<protein>
    <submittedName>
        <fullName evidence="2">Uncharacterized protein</fullName>
    </submittedName>
</protein>
<name>A0ABN8KKX0_9HYPH</name>
<reference evidence="2 3" key="1">
    <citation type="submission" date="2022-03" db="EMBL/GenBank/DDBJ databases">
        <authorList>
            <person name="Brunel B."/>
        </authorList>
    </citation>
    <scope>NUCLEOTIDE SEQUENCE [LARGE SCALE GENOMIC DNA]</scope>
    <source>
        <strain evidence="2">STM5069sample</strain>
    </source>
</reference>
<evidence type="ECO:0000313" key="2">
    <source>
        <dbReference type="EMBL" id="CAH2409396.1"/>
    </source>
</evidence>
<evidence type="ECO:0000256" key="1">
    <source>
        <dbReference type="SAM" id="MobiDB-lite"/>
    </source>
</evidence>
<dbReference type="Proteomes" id="UP001153050">
    <property type="component" value="Unassembled WGS sequence"/>
</dbReference>
<organism evidence="2 3">
    <name type="scientific">Mesorhizobium escarrei</name>
    <dbReference type="NCBI Taxonomy" id="666018"/>
    <lineage>
        <taxon>Bacteria</taxon>
        <taxon>Pseudomonadati</taxon>
        <taxon>Pseudomonadota</taxon>
        <taxon>Alphaproteobacteria</taxon>
        <taxon>Hyphomicrobiales</taxon>
        <taxon>Phyllobacteriaceae</taxon>
        <taxon>Mesorhizobium</taxon>
    </lineage>
</organism>
<sequence>MVICQAPKMPSRDRDSDRRGRGTGPGGTIPIGFFDWPIAKLFDLPLFRRLSLGRQPFRKDRIRAGA</sequence>
<feature type="compositionally biased region" description="Basic and acidic residues" evidence="1">
    <location>
        <begin position="10"/>
        <end position="20"/>
    </location>
</feature>
<proteinExistence type="predicted"/>
<keyword evidence="3" id="KW-1185">Reference proteome</keyword>
<dbReference type="EMBL" id="CAKXZT010000186">
    <property type="protein sequence ID" value="CAH2409396.1"/>
    <property type="molecule type" value="Genomic_DNA"/>
</dbReference>
<accession>A0ABN8KKX0</accession>
<evidence type="ECO:0000313" key="3">
    <source>
        <dbReference type="Proteomes" id="UP001153050"/>
    </source>
</evidence>
<comment type="caution">
    <text evidence="2">The sequence shown here is derived from an EMBL/GenBank/DDBJ whole genome shotgun (WGS) entry which is preliminary data.</text>
</comment>
<feature type="region of interest" description="Disordered" evidence="1">
    <location>
        <begin position="1"/>
        <end position="28"/>
    </location>
</feature>
<gene>
    <name evidence="2" type="ORF">MES5069_860009</name>
</gene>